<dbReference type="Pfam" id="PF04032">
    <property type="entry name" value="Rpr2"/>
    <property type="match status" value="1"/>
</dbReference>
<dbReference type="Proteomes" id="UP000316217">
    <property type="component" value="Unassembled WGS sequence"/>
</dbReference>
<dbReference type="InterPro" id="IPR007175">
    <property type="entry name" value="Rpr2/Snm1/Rpp21"/>
</dbReference>
<dbReference type="EMBL" id="RXII01000066">
    <property type="protein sequence ID" value="RZN61812.1"/>
    <property type="molecule type" value="Genomic_DNA"/>
</dbReference>
<feature type="binding site" evidence="8">
    <location>
        <position position="70"/>
    </location>
    <ligand>
        <name>Zn(2+)</name>
        <dbReference type="ChEBI" id="CHEBI:29105"/>
    </ligand>
</feature>
<dbReference type="EMBL" id="RCOS01000113">
    <property type="protein sequence ID" value="RSN73627.1"/>
    <property type="molecule type" value="Genomic_DNA"/>
</dbReference>
<dbReference type="EC" id="3.1.26.5" evidence="8"/>
<feature type="binding site" evidence="8">
    <location>
        <position position="67"/>
    </location>
    <ligand>
        <name>Zn(2+)</name>
        <dbReference type="ChEBI" id="CHEBI:29105"/>
    </ligand>
</feature>
<keyword evidence="11" id="KW-1185">Reference proteome</keyword>
<comment type="subunit">
    <text evidence="8">Consists of a catalytic RNA component and at least 4-5 protein subunits.</text>
</comment>
<comment type="catalytic activity">
    <reaction evidence="8">
        <text>Endonucleolytic cleavage of RNA, removing 5'-extranucleotides from tRNA precursor.</text>
        <dbReference type="EC" id="3.1.26.5"/>
    </reaction>
</comment>
<evidence type="ECO:0000256" key="4">
    <source>
        <dbReference type="ARBA" id="ARBA00022723"/>
    </source>
</evidence>
<keyword evidence="7 8" id="KW-0862">Zinc</keyword>
<evidence type="ECO:0000256" key="2">
    <source>
        <dbReference type="ARBA" id="ARBA00022694"/>
    </source>
</evidence>
<dbReference type="PANTHER" id="PTHR14742">
    <property type="entry name" value="RIBONUCLEASE P SUBUNIT P21"/>
    <property type="match status" value="1"/>
</dbReference>
<reference evidence="10 12" key="2">
    <citation type="journal article" date="2019" name="Nat. Microbiol.">
        <title>Wide diversity of methane and short-chain alkane metabolisms in uncultured archaea.</title>
        <authorList>
            <person name="Borrel G."/>
            <person name="Adam P.S."/>
            <person name="McKay L.J."/>
            <person name="Chen L.X."/>
            <person name="Sierra-Garcia I.N."/>
            <person name="Sieber C.M."/>
            <person name="Letourneur Q."/>
            <person name="Ghozlane A."/>
            <person name="Andersen G.L."/>
            <person name="Li W.J."/>
            <person name="Hallam S.J."/>
            <person name="Muyzer G."/>
            <person name="de Oliveira V.M."/>
            <person name="Inskeep W.P."/>
            <person name="Banfield J.F."/>
            <person name="Gribaldo S."/>
        </authorList>
    </citation>
    <scope>NUCLEOTIDE SEQUENCE [LARGE SCALE GENOMIC DNA]</scope>
    <source>
        <strain evidence="10">NM4</strain>
    </source>
</reference>
<dbReference type="GO" id="GO:0008270">
    <property type="term" value="F:zinc ion binding"/>
    <property type="evidence" value="ECO:0007669"/>
    <property type="project" value="UniProtKB-UniRule"/>
</dbReference>
<evidence type="ECO:0000313" key="11">
    <source>
        <dbReference type="Proteomes" id="UP000277582"/>
    </source>
</evidence>
<dbReference type="OrthoDB" id="10058at2157"/>
<gene>
    <name evidence="8" type="primary">rnp4</name>
    <name evidence="9" type="ORF">D6D85_10195</name>
    <name evidence="10" type="ORF">EF810_04250</name>
</gene>
<keyword evidence="4 8" id="KW-0479">Metal-binding</keyword>
<keyword evidence="5 8" id="KW-0255">Endonuclease</keyword>
<dbReference type="Gene3D" id="1.20.5.420">
    <property type="entry name" value="Immunoglobulin FC, subunit C"/>
    <property type="match status" value="1"/>
</dbReference>
<evidence type="ECO:0000256" key="1">
    <source>
        <dbReference type="ARBA" id="ARBA00022490"/>
    </source>
</evidence>
<comment type="cofactor">
    <cofactor evidence="8">
        <name>Zn(2+)</name>
        <dbReference type="ChEBI" id="CHEBI:29105"/>
    </cofactor>
    <text evidence="8">Binds 1 zinc ion per subunit.</text>
</comment>
<accession>A0A3R9PUS1</accession>
<keyword evidence="6 8" id="KW-0378">Hydrolase</keyword>
<sequence>MLRGGLLKRIREKRRKIAEERIKILLNLADSVCTQDIQLAERYGELARKISMRTRVRIPAEYKWRYCKKCKKLLFPGVNSTIRIRSKRYPHIVIKCGMCNGINRRPFKN</sequence>
<proteinExistence type="inferred from homology"/>
<evidence type="ECO:0000313" key="12">
    <source>
        <dbReference type="Proteomes" id="UP000316217"/>
    </source>
</evidence>
<dbReference type="RefSeq" id="WP_125671867.1">
    <property type="nucleotide sequence ID" value="NZ_RCOS01000113.1"/>
</dbReference>
<dbReference type="GO" id="GO:0030677">
    <property type="term" value="C:ribonuclease P complex"/>
    <property type="evidence" value="ECO:0007669"/>
    <property type="project" value="UniProtKB-UniRule"/>
</dbReference>
<evidence type="ECO:0000313" key="9">
    <source>
        <dbReference type="EMBL" id="RSN73627.1"/>
    </source>
</evidence>
<evidence type="ECO:0000313" key="10">
    <source>
        <dbReference type="EMBL" id="RZN61812.1"/>
    </source>
</evidence>
<dbReference type="AlphaFoldDB" id="A0A3R9PUS1"/>
<comment type="subcellular location">
    <subcellularLocation>
        <location evidence="8">Cytoplasm</location>
    </subcellularLocation>
</comment>
<dbReference type="GO" id="GO:0001682">
    <property type="term" value="P:tRNA 5'-leader removal"/>
    <property type="evidence" value="ECO:0007669"/>
    <property type="project" value="UniProtKB-UniRule"/>
</dbReference>
<dbReference type="Proteomes" id="UP000277582">
    <property type="component" value="Unassembled WGS sequence"/>
</dbReference>
<dbReference type="PANTHER" id="PTHR14742:SF0">
    <property type="entry name" value="RIBONUCLEASE P PROTEIN SUBUNIT P21"/>
    <property type="match status" value="1"/>
</dbReference>
<evidence type="ECO:0000256" key="8">
    <source>
        <dbReference type="HAMAP-Rule" id="MF_00757"/>
    </source>
</evidence>
<evidence type="ECO:0000256" key="5">
    <source>
        <dbReference type="ARBA" id="ARBA00022759"/>
    </source>
</evidence>
<comment type="similarity">
    <text evidence="8">Belongs to the eukaryotic/archaeal RNase P protein component 4 family.</text>
</comment>
<dbReference type="GO" id="GO:0004526">
    <property type="term" value="F:ribonuclease P activity"/>
    <property type="evidence" value="ECO:0007669"/>
    <property type="project" value="UniProtKB-UniRule"/>
</dbReference>
<dbReference type="Gene3D" id="6.20.50.20">
    <property type="match status" value="1"/>
</dbReference>
<keyword evidence="1 8" id="KW-0963">Cytoplasm</keyword>
<comment type="caution">
    <text evidence="9">The sequence shown here is derived from an EMBL/GenBank/DDBJ whole genome shotgun (WGS) entry which is preliminary data.</text>
</comment>
<organism evidence="9 11">
    <name type="scientific">Candidatus Methanodesulfokora washburnensis</name>
    <dbReference type="NCBI Taxonomy" id="2478471"/>
    <lineage>
        <taxon>Archaea</taxon>
        <taxon>Thermoproteota</taxon>
        <taxon>Candidatus Korarchaeia</taxon>
        <taxon>Candidatus Korarchaeia incertae sedis</taxon>
        <taxon>Candidatus Methanodesulfokora</taxon>
    </lineage>
</organism>
<protein>
    <recommendedName>
        <fullName evidence="8">Ribonuclease P protein component 4</fullName>
        <shortName evidence="8">RNase P component 4</shortName>
        <ecNumber evidence="8">3.1.26.5</ecNumber>
    </recommendedName>
    <alternativeName>
        <fullName evidence="8">Rpp21</fullName>
    </alternativeName>
</protein>
<dbReference type="HAMAP" id="MF_00757">
    <property type="entry name" value="RNase_P_4"/>
    <property type="match status" value="1"/>
</dbReference>
<comment type="function">
    <text evidence="8">Part of ribonuclease P, a protein complex that generates mature tRNA molecules by cleaving their 5'-ends.</text>
</comment>
<dbReference type="PIRSF" id="PIRSF004878">
    <property type="entry name" value="RNase_P_4"/>
    <property type="match status" value="1"/>
</dbReference>
<keyword evidence="2 8" id="KW-0819">tRNA processing</keyword>
<keyword evidence="3 8" id="KW-0540">Nuclease</keyword>
<name>A0A3R9PUS1_9CREN</name>
<feature type="binding site" evidence="8">
    <location>
        <position position="99"/>
    </location>
    <ligand>
        <name>Zn(2+)</name>
        <dbReference type="ChEBI" id="CHEBI:29105"/>
    </ligand>
</feature>
<evidence type="ECO:0000256" key="6">
    <source>
        <dbReference type="ARBA" id="ARBA00022801"/>
    </source>
</evidence>
<dbReference type="InterPro" id="IPR016432">
    <property type="entry name" value="RNP4"/>
</dbReference>
<evidence type="ECO:0000256" key="3">
    <source>
        <dbReference type="ARBA" id="ARBA00022722"/>
    </source>
</evidence>
<evidence type="ECO:0000256" key="7">
    <source>
        <dbReference type="ARBA" id="ARBA00022833"/>
    </source>
</evidence>
<dbReference type="GO" id="GO:0005737">
    <property type="term" value="C:cytoplasm"/>
    <property type="evidence" value="ECO:0007669"/>
    <property type="project" value="UniProtKB-SubCell"/>
</dbReference>
<feature type="binding site" evidence="8">
    <location>
        <position position="96"/>
    </location>
    <ligand>
        <name>Zn(2+)</name>
        <dbReference type="ChEBI" id="CHEBI:29105"/>
    </ligand>
</feature>
<reference evidence="9 11" key="1">
    <citation type="submission" date="2018-10" db="EMBL/GenBank/DDBJ databases">
        <title>Co-occurring genomic capacity for anaerobic methane metabolism and dissimilatory sulfite reduction discovered in the Korarchaeota.</title>
        <authorList>
            <person name="Mckay L.J."/>
            <person name="Dlakic M."/>
            <person name="Fields M.W."/>
            <person name="Delmont T.O."/>
            <person name="Eren A.M."/>
            <person name="Jay Z.J."/>
            <person name="Klingelsmith K.B."/>
            <person name="Rusch D.B."/>
            <person name="Inskeep W.P."/>
        </authorList>
    </citation>
    <scope>NUCLEOTIDE SEQUENCE [LARGE SCALE GENOMIC DNA]</scope>
    <source>
        <strain evidence="9 11">MDKW</strain>
    </source>
</reference>